<keyword evidence="2" id="KW-1133">Transmembrane helix</keyword>
<protein>
    <submittedName>
        <fullName evidence="3">Uncharacterized protein</fullName>
    </submittedName>
</protein>
<keyword evidence="4" id="KW-1185">Reference proteome</keyword>
<evidence type="ECO:0000313" key="4">
    <source>
        <dbReference type="Proteomes" id="UP000327011"/>
    </source>
</evidence>
<proteinExistence type="predicted"/>
<dbReference type="AlphaFoldDB" id="A0A5J5JXH3"/>
<keyword evidence="2" id="KW-0812">Transmembrane</keyword>
<name>A0A5J5JXH3_9ACTN</name>
<feature type="transmembrane region" description="Helical" evidence="2">
    <location>
        <begin position="17"/>
        <end position="39"/>
    </location>
</feature>
<comment type="caution">
    <text evidence="3">The sequence shown here is derived from an EMBL/GenBank/DDBJ whole genome shotgun (WGS) entry which is preliminary data.</text>
</comment>
<evidence type="ECO:0000256" key="2">
    <source>
        <dbReference type="SAM" id="Phobius"/>
    </source>
</evidence>
<feature type="compositionally biased region" description="Low complexity" evidence="1">
    <location>
        <begin position="143"/>
        <end position="165"/>
    </location>
</feature>
<dbReference type="RefSeq" id="WP_150938139.1">
    <property type="nucleotide sequence ID" value="NZ_VYTZ01000014.1"/>
</dbReference>
<accession>A0A5J5JXH3</accession>
<evidence type="ECO:0000256" key="1">
    <source>
        <dbReference type="SAM" id="MobiDB-lite"/>
    </source>
</evidence>
<sequence>MDDNTGSAEVAGLRRRLWLTGVLAAALAVAVAAMAVYLVTSSRGDDDRAAAAASSASSPVASPAETNSRHAQAVAFVKCLRENGVPNFPDPRPDGGIGLDPSLIDVNGPTYKKAEQACKSQAPKGDRQGAPAGGQPQPGGQAGAQPGQPQPGDSPGGQPQAAPQGNRPLPDVSKYVACMRKNGLPDFPEPNADGMFTGIDLGSAEFKAAQQTCQKLLPADAPRPPSA</sequence>
<dbReference type="Proteomes" id="UP000327011">
    <property type="component" value="Unassembled WGS sequence"/>
</dbReference>
<gene>
    <name evidence="3" type="ORF">F5972_29570</name>
</gene>
<organism evidence="3 4">
    <name type="scientific">Microbispora cellulosiformans</name>
    <dbReference type="NCBI Taxonomy" id="2614688"/>
    <lineage>
        <taxon>Bacteria</taxon>
        <taxon>Bacillati</taxon>
        <taxon>Actinomycetota</taxon>
        <taxon>Actinomycetes</taxon>
        <taxon>Streptosporangiales</taxon>
        <taxon>Streptosporangiaceae</taxon>
        <taxon>Microbispora</taxon>
    </lineage>
</organism>
<evidence type="ECO:0000313" key="3">
    <source>
        <dbReference type="EMBL" id="KAA9374762.1"/>
    </source>
</evidence>
<reference evidence="3 4" key="1">
    <citation type="submission" date="2019-09" db="EMBL/GenBank/DDBJ databases">
        <title>Screening of Novel Bioactive Compounds from Soil-Associated.</title>
        <authorList>
            <person name="Gong X."/>
        </authorList>
    </citation>
    <scope>NUCLEOTIDE SEQUENCE [LARGE SCALE GENOMIC DNA]</scope>
    <source>
        <strain evidence="3 4">Gxj-6</strain>
    </source>
</reference>
<dbReference type="EMBL" id="VYTZ01000014">
    <property type="protein sequence ID" value="KAA9374762.1"/>
    <property type="molecule type" value="Genomic_DNA"/>
</dbReference>
<feature type="region of interest" description="Disordered" evidence="1">
    <location>
        <begin position="113"/>
        <end position="174"/>
    </location>
</feature>
<keyword evidence="2" id="KW-0472">Membrane</keyword>